<evidence type="ECO:0000256" key="4">
    <source>
        <dbReference type="ARBA" id="ARBA00022448"/>
    </source>
</evidence>
<feature type="signal peptide" evidence="9">
    <location>
        <begin position="1"/>
        <end position="31"/>
    </location>
</feature>
<dbReference type="EMBL" id="JAAAMV010000003">
    <property type="protein sequence ID" value="NBD23961.1"/>
    <property type="molecule type" value="Genomic_DNA"/>
</dbReference>
<dbReference type="InterPro" id="IPR010067">
    <property type="entry name" value="ABC_SsuA_sub-bd"/>
</dbReference>
<gene>
    <name evidence="10" type="ORF">GT019_08765</name>
</gene>
<keyword evidence="5" id="KW-1003">Cell membrane</keyword>
<dbReference type="PANTHER" id="PTHR30024:SF47">
    <property type="entry name" value="TAURINE-BINDING PERIPLASMIC PROTEIN"/>
    <property type="match status" value="1"/>
</dbReference>
<dbReference type="InterPro" id="IPR044527">
    <property type="entry name" value="NrtA/CpmA_ABC-bd_dom"/>
</dbReference>
<sequence length="356" mass="38218">MNLTKKTNRSKLRKKLILLGVALGLTGLLSACGSNGDKAASADEQVTVKIGILKNVTHAPGFVALKNGYFQDEFGKNAKIEVTAFDNGSDFSTAIATNQIDLGYVGPGPAINQYLKSKNFRIIAGSNNGGAVLIAGKEAGISSVKDLVGKTVAIPTKGSTNEISLRLLLQQEGLKVTTDKSGVQIITRAPADTLVAMRQKEVDATLIPEPWGTQMVEEGSGVVLVDWDKIPPNDGNYPLTILMASDKFLKDHRDLAKGAIKANEEGIDFIKQHPDDSYAIISDELKELSGKGMDAKLIKAALDHLNLTEDVDLDVIKTMAKVSFDAGYIKGIDDESQVDLSQFYDPSVLDEAKKDK</sequence>
<evidence type="ECO:0000256" key="3">
    <source>
        <dbReference type="ARBA" id="ARBA00010742"/>
    </source>
</evidence>
<evidence type="ECO:0000256" key="2">
    <source>
        <dbReference type="ARBA" id="ARBA00004533"/>
    </source>
</evidence>
<reference evidence="10 11" key="1">
    <citation type="submission" date="2020-01" db="EMBL/GenBank/DDBJ databases">
        <title>Paenibacillus soybeanensis sp. nov. isolated from the nodules of soybean (Glycine max(L.) Merr).</title>
        <authorList>
            <person name="Wang H."/>
        </authorList>
    </citation>
    <scope>NUCLEOTIDE SEQUENCE [LARGE SCALE GENOMIC DNA]</scope>
    <source>
        <strain evidence="10 11">T1</strain>
    </source>
</reference>
<evidence type="ECO:0000313" key="11">
    <source>
        <dbReference type="Proteomes" id="UP000665561"/>
    </source>
</evidence>
<dbReference type="Pfam" id="PF13379">
    <property type="entry name" value="NMT1_2"/>
    <property type="match status" value="1"/>
</dbReference>
<keyword evidence="11" id="KW-1185">Reference proteome</keyword>
<dbReference type="NCBIfam" id="TIGR01728">
    <property type="entry name" value="SsuA_fam"/>
    <property type="match status" value="1"/>
</dbReference>
<dbReference type="PANTHER" id="PTHR30024">
    <property type="entry name" value="ALIPHATIC SULFONATES-BINDING PROTEIN-RELATED"/>
    <property type="match status" value="1"/>
</dbReference>
<dbReference type="Proteomes" id="UP000665561">
    <property type="component" value="Unassembled WGS sequence"/>
</dbReference>
<keyword evidence="8" id="KW-0472">Membrane</keyword>
<comment type="subcellular location">
    <subcellularLocation>
        <location evidence="2">Cell inner membrane</location>
    </subcellularLocation>
    <subcellularLocation>
        <location evidence="1">Periplasm</location>
    </subcellularLocation>
</comment>
<accession>A0ABW9XN20</accession>
<proteinExistence type="inferred from homology"/>
<dbReference type="SUPFAM" id="SSF53850">
    <property type="entry name" value="Periplasmic binding protein-like II"/>
    <property type="match status" value="1"/>
</dbReference>
<comment type="similarity">
    <text evidence="3">Belongs to the bacterial solute-binding protein SsuA/TauA family.</text>
</comment>
<evidence type="ECO:0000256" key="5">
    <source>
        <dbReference type="ARBA" id="ARBA00022475"/>
    </source>
</evidence>
<keyword evidence="4" id="KW-0813">Transport</keyword>
<evidence type="ECO:0000256" key="6">
    <source>
        <dbReference type="ARBA" id="ARBA00022519"/>
    </source>
</evidence>
<evidence type="ECO:0000256" key="8">
    <source>
        <dbReference type="ARBA" id="ARBA00023136"/>
    </source>
</evidence>
<comment type="caution">
    <text evidence="10">The sequence shown here is derived from an EMBL/GenBank/DDBJ whole genome shotgun (WGS) entry which is preliminary data.</text>
</comment>
<dbReference type="PROSITE" id="PS51257">
    <property type="entry name" value="PROKAR_LIPOPROTEIN"/>
    <property type="match status" value="1"/>
</dbReference>
<evidence type="ECO:0000256" key="9">
    <source>
        <dbReference type="SAM" id="SignalP"/>
    </source>
</evidence>
<evidence type="ECO:0000313" key="10">
    <source>
        <dbReference type="EMBL" id="NBD23961.1"/>
    </source>
</evidence>
<dbReference type="Gene3D" id="3.40.190.10">
    <property type="entry name" value="Periplasmic binding protein-like II"/>
    <property type="match status" value="2"/>
</dbReference>
<dbReference type="RefSeq" id="WP_161742725.1">
    <property type="nucleotide sequence ID" value="NZ_JAAAMV010000003.1"/>
</dbReference>
<dbReference type="CDD" id="cd13553">
    <property type="entry name" value="PBP2_NrtA_CpmA_like"/>
    <property type="match status" value="1"/>
</dbReference>
<evidence type="ECO:0000256" key="7">
    <source>
        <dbReference type="ARBA" id="ARBA00022729"/>
    </source>
</evidence>
<protein>
    <submittedName>
        <fullName evidence="10">Aliphatic sulfonate ABC transporter substrate-binding protein</fullName>
    </submittedName>
</protein>
<name>A0ABW9XN20_9BACL</name>
<feature type="chain" id="PRO_5045931789" evidence="9">
    <location>
        <begin position="32"/>
        <end position="356"/>
    </location>
</feature>
<keyword evidence="6" id="KW-0997">Cell inner membrane</keyword>
<evidence type="ECO:0000256" key="1">
    <source>
        <dbReference type="ARBA" id="ARBA00004418"/>
    </source>
</evidence>
<organism evidence="10 11">
    <name type="scientific">Paenibacillus glycinis</name>
    <dbReference type="NCBI Taxonomy" id="2697035"/>
    <lineage>
        <taxon>Bacteria</taxon>
        <taxon>Bacillati</taxon>
        <taxon>Bacillota</taxon>
        <taxon>Bacilli</taxon>
        <taxon>Bacillales</taxon>
        <taxon>Paenibacillaceae</taxon>
        <taxon>Paenibacillus</taxon>
    </lineage>
</organism>
<keyword evidence="7 9" id="KW-0732">Signal</keyword>